<dbReference type="PANTHER" id="PTHR12300:SF57">
    <property type="entry name" value="HVA22-LIKE PROTEIN"/>
    <property type="match status" value="1"/>
</dbReference>
<proteinExistence type="inferred from homology"/>
<protein>
    <recommendedName>
        <fullName evidence="1">HVA22-like protein</fullName>
    </recommendedName>
</protein>
<keyword evidence="2" id="KW-1185">Reference proteome</keyword>
<organism evidence="2 3">
    <name type="scientific">Cucurbita maxima</name>
    <name type="common">Pumpkin</name>
    <name type="synonym">Winter squash</name>
    <dbReference type="NCBI Taxonomy" id="3661"/>
    <lineage>
        <taxon>Eukaryota</taxon>
        <taxon>Viridiplantae</taxon>
        <taxon>Streptophyta</taxon>
        <taxon>Embryophyta</taxon>
        <taxon>Tracheophyta</taxon>
        <taxon>Spermatophyta</taxon>
        <taxon>Magnoliopsida</taxon>
        <taxon>eudicotyledons</taxon>
        <taxon>Gunneridae</taxon>
        <taxon>Pentapetalae</taxon>
        <taxon>rosids</taxon>
        <taxon>fabids</taxon>
        <taxon>Cucurbitales</taxon>
        <taxon>Cucurbitaceae</taxon>
        <taxon>Cucurbiteae</taxon>
        <taxon>Cucurbita</taxon>
    </lineage>
</organism>
<accession>A0A6J1KHX1</accession>
<dbReference type="GO" id="GO:0016020">
    <property type="term" value="C:membrane"/>
    <property type="evidence" value="ECO:0007669"/>
    <property type="project" value="UniProtKB-SubCell"/>
</dbReference>
<gene>
    <name evidence="3" type="primary">LOC111493378</name>
</gene>
<dbReference type="PANTHER" id="PTHR12300">
    <property type="entry name" value="HVA22-LIKE PROTEINS"/>
    <property type="match status" value="1"/>
</dbReference>
<dbReference type="AlphaFoldDB" id="A0A6J1KHX1"/>
<dbReference type="RefSeq" id="XP_022998833.1">
    <property type="nucleotide sequence ID" value="XM_023143065.1"/>
</dbReference>
<dbReference type="Proteomes" id="UP000504608">
    <property type="component" value="Unplaced"/>
</dbReference>
<evidence type="ECO:0000313" key="3">
    <source>
        <dbReference type="RefSeq" id="XP_022998833.1"/>
    </source>
</evidence>
<dbReference type="Pfam" id="PF03134">
    <property type="entry name" value="TB2_DP1_HVA22"/>
    <property type="match status" value="1"/>
</dbReference>
<name>A0A6J1KHX1_CUCMA</name>
<dbReference type="KEGG" id="cmax:111493378"/>
<evidence type="ECO:0000313" key="2">
    <source>
        <dbReference type="Proteomes" id="UP000504608"/>
    </source>
</evidence>
<comment type="similarity">
    <text evidence="1">Belongs to the DP1 family.</text>
</comment>
<dbReference type="OrthoDB" id="10009287at2759"/>
<sequence length="170" mass="19752">MEPGAANFFKVILQNFDVLAGPVLGLVYPLYASIRAIETKSQVDDQQWLTYWVLHSMLTLFELTFAKALQWIPLWPYAKLVVVCWLSCFNGAAYVYEQYLRPLMVNQQNVNVWYVPKGKDPLNKREDIITAAEKYIQEHGTGELQYMLDHAELNSRNGSSYYGYAEEYEY</sequence>
<dbReference type="InterPro" id="IPR004345">
    <property type="entry name" value="TB2_DP1_HVA22"/>
</dbReference>
<evidence type="ECO:0000256" key="1">
    <source>
        <dbReference type="RuleBase" id="RU362006"/>
    </source>
</evidence>
<dbReference type="GeneID" id="111493378"/>
<comment type="subcellular location">
    <subcellularLocation>
        <location evidence="1">Membrane</location>
        <topology evidence="1">Multi-pass membrane protein</topology>
    </subcellularLocation>
</comment>
<reference evidence="3" key="1">
    <citation type="submission" date="2025-08" db="UniProtKB">
        <authorList>
            <consortium name="RefSeq"/>
        </authorList>
    </citation>
    <scope>IDENTIFICATION</scope>
    <source>
        <tissue evidence="3">Young leaves</tissue>
    </source>
</reference>